<feature type="region of interest" description="Disordered" evidence="1">
    <location>
        <begin position="388"/>
        <end position="410"/>
    </location>
</feature>
<feature type="compositionally biased region" description="Polar residues" evidence="1">
    <location>
        <begin position="852"/>
        <end position="861"/>
    </location>
</feature>
<protein>
    <submittedName>
        <fullName evidence="2">Uncharacterized protein</fullName>
    </submittedName>
</protein>
<feature type="region of interest" description="Disordered" evidence="1">
    <location>
        <begin position="194"/>
        <end position="213"/>
    </location>
</feature>
<feature type="compositionally biased region" description="Basic and acidic residues" evidence="1">
    <location>
        <begin position="608"/>
        <end position="621"/>
    </location>
</feature>
<feature type="region of interest" description="Disordered" evidence="1">
    <location>
        <begin position="747"/>
        <end position="779"/>
    </location>
</feature>
<feature type="compositionally biased region" description="Low complexity" evidence="1">
    <location>
        <begin position="72"/>
        <end position="89"/>
    </location>
</feature>
<feature type="region of interest" description="Disordered" evidence="1">
    <location>
        <begin position="1"/>
        <end position="182"/>
    </location>
</feature>
<sequence length="959" mass="107017">MSKPPPHSGSGKKLGLSPTPQQTLRQKTAKQPWPWNSGVSPAEKGISAASPSKQPSKALSKQTLRQPQQQLPKQTPRQTPDQTQRQPKQTPKELPKQMSKQPPKQPTTTNSWRSSASRNTGESPHVSSAGDVHRWSPFHKRGYENASLLDSHSKKLPAPVPKESKAGSLPGRNRSPVKDDEYFSSLLKRSRLDLGAPSKAPNAFEVPSQNDKGLGFDQICDNKSLVSGVHSSGIKDRCLFPPGFIAERDEEQDIPSRFANETIICERMQPSRRTGKLRSPVGTPVDESQESWLPADNTGDDWQAWRPPQSLRTTPEPIPDPAILSRQLRQRLVNFTNDSVDELRGVPMRATFVPGGVAPPAQRIEATYPNPEAHILAMDPNITLHTPRSRRSATVSDPVHPTAATHGESLNSQARQYFTGHFRAQIIQNDDHAFQMVPKSGSQHYADAEPQNSKDVCQPADRESAYQAMLRKAHYKPDQIYQPRHLRRGGIHKSESREKDAPFSRIVIQNDALEEDPNIVLEPTPTSVGRYLQPSSRNIIRANGSIIKGVSGKPQKPEPKKDDITRNSRRQGELSPIYKPIREPISPNKHSSPGRAGNSYTSDGWFVDQERQQDQDNKADPPRPNSTSRSALDPTENGHPSAPPVVLSAVGHSPSISSPHRTNNKSVSWDPAITLIGPVINLVNERPTAEAMFERLFVEDREKEAAERQETGGDEDVDAFVSTFKRWKKGDRSKLDSLLKALRNIETDTDTDSENGEKVDEDMQNSAQGQDTTTGFDPRVPDFKPLIFRENEIWVQKVRPHTRPTLPASTRPAYPATINIPFRAALPGRPPWHITGKFRNTLPYHRPLRINTRPNSRGDSQPTKKRVIWDNPEDPGGREAVMQSQRWAGELLERFTKKYPLTGQKAAVVPKKRLEDLPISRSNSNTLKVAKMVSNAADIQQKLEVLLMQKKEAKARGIR</sequence>
<feature type="compositionally biased region" description="Low complexity" evidence="1">
    <location>
        <begin position="47"/>
        <end position="62"/>
    </location>
</feature>
<feature type="compositionally biased region" description="Polar residues" evidence="1">
    <location>
        <begin position="764"/>
        <end position="775"/>
    </location>
</feature>
<dbReference type="RefSeq" id="XP_018126214.1">
    <property type="nucleotide sequence ID" value="XM_018278998.2"/>
</dbReference>
<dbReference type="OrthoDB" id="3439221at2759"/>
<accession>A0A1B8G9J0</accession>
<keyword evidence="3" id="KW-1185">Reference proteome</keyword>
<feature type="compositionally biased region" description="Polar residues" evidence="1">
    <location>
        <begin position="654"/>
        <end position="665"/>
    </location>
</feature>
<feature type="region of interest" description="Disordered" evidence="1">
    <location>
        <begin position="543"/>
        <end position="665"/>
    </location>
</feature>
<evidence type="ECO:0000256" key="1">
    <source>
        <dbReference type="SAM" id="MobiDB-lite"/>
    </source>
</evidence>
<gene>
    <name evidence="2" type="ORF">VE01_09585</name>
</gene>
<dbReference type="STRING" id="342668.A0A1B8G9J0"/>
<evidence type="ECO:0000313" key="2">
    <source>
        <dbReference type="EMBL" id="OBT92481.1"/>
    </source>
</evidence>
<feature type="region of interest" description="Disordered" evidence="1">
    <location>
        <begin position="845"/>
        <end position="878"/>
    </location>
</feature>
<organism evidence="2 3">
    <name type="scientific">Pseudogymnoascus verrucosus</name>
    <dbReference type="NCBI Taxonomy" id="342668"/>
    <lineage>
        <taxon>Eukaryota</taxon>
        <taxon>Fungi</taxon>
        <taxon>Dikarya</taxon>
        <taxon>Ascomycota</taxon>
        <taxon>Pezizomycotina</taxon>
        <taxon>Leotiomycetes</taxon>
        <taxon>Thelebolales</taxon>
        <taxon>Thelebolaceae</taxon>
        <taxon>Pseudogymnoascus</taxon>
    </lineage>
</organism>
<feature type="compositionally biased region" description="Acidic residues" evidence="1">
    <location>
        <begin position="747"/>
        <end position="763"/>
    </location>
</feature>
<dbReference type="AlphaFoldDB" id="A0A1B8G9J0"/>
<dbReference type="EMBL" id="KV460267">
    <property type="protein sequence ID" value="OBT92481.1"/>
    <property type="molecule type" value="Genomic_DNA"/>
</dbReference>
<feature type="compositionally biased region" description="Basic and acidic residues" evidence="1">
    <location>
        <begin position="555"/>
        <end position="572"/>
    </location>
</feature>
<dbReference type="Proteomes" id="UP000091956">
    <property type="component" value="Unassembled WGS sequence"/>
</dbReference>
<proteinExistence type="predicted"/>
<evidence type="ECO:0000313" key="3">
    <source>
        <dbReference type="Proteomes" id="UP000091956"/>
    </source>
</evidence>
<name>A0A1B8G9J0_9PEZI</name>
<feature type="compositionally biased region" description="Low complexity" evidence="1">
    <location>
        <begin position="96"/>
        <end position="109"/>
    </location>
</feature>
<dbReference type="GeneID" id="28842971"/>
<feature type="region of interest" description="Disordered" evidence="1">
    <location>
        <begin position="272"/>
        <end position="303"/>
    </location>
</feature>
<reference evidence="2 3" key="1">
    <citation type="submission" date="2016-03" db="EMBL/GenBank/DDBJ databases">
        <title>Comparative genomics of Pseudogymnoascus destructans, the fungus causing white-nose syndrome of bats.</title>
        <authorList>
            <person name="Palmer J.M."/>
            <person name="Drees K.P."/>
            <person name="Foster J.T."/>
            <person name="Lindner D.L."/>
        </authorList>
    </citation>
    <scope>NUCLEOTIDE SEQUENCE [LARGE SCALE GENOMIC DNA]</scope>
    <source>
        <strain evidence="2 3">UAMH 10579</strain>
    </source>
</reference>
<feature type="compositionally biased region" description="Polar residues" evidence="1">
    <location>
        <begin position="110"/>
        <end position="126"/>
    </location>
</feature>
<reference evidence="3" key="2">
    <citation type="journal article" date="2018" name="Nat. Commun.">
        <title>Extreme sensitivity to ultraviolet light in the fungal pathogen causing white-nose syndrome of bats.</title>
        <authorList>
            <person name="Palmer J.M."/>
            <person name="Drees K.P."/>
            <person name="Foster J.T."/>
            <person name="Lindner D.L."/>
        </authorList>
    </citation>
    <scope>NUCLEOTIDE SEQUENCE [LARGE SCALE GENOMIC DNA]</scope>
    <source>
        <strain evidence="3">UAMH 10579</strain>
    </source>
</reference>